<evidence type="ECO:0000259" key="6">
    <source>
        <dbReference type="Pfam" id="PF05199"/>
    </source>
</evidence>
<comment type="cofactor">
    <cofactor evidence="1 4">
        <name>FAD</name>
        <dbReference type="ChEBI" id="CHEBI:57692"/>
    </cofactor>
</comment>
<dbReference type="Gene3D" id="3.30.560.10">
    <property type="entry name" value="Glucose Oxidase, domain 3"/>
    <property type="match status" value="1"/>
</dbReference>
<dbReference type="OrthoDB" id="269227at2759"/>
<dbReference type="GO" id="GO:0016614">
    <property type="term" value="F:oxidoreductase activity, acting on CH-OH group of donors"/>
    <property type="evidence" value="ECO:0007669"/>
    <property type="project" value="InterPro"/>
</dbReference>
<dbReference type="AlphaFoldDB" id="A0A9P3FX47"/>
<evidence type="ECO:0000256" key="2">
    <source>
        <dbReference type="ARBA" id="ARBA00010790"/>
    </source>
</evidence>
<evidence type="ECO:0000313" key="7">
    <source>
        <dbReference type="EMBL" id="GJE84196.1"/>
    </source>
</evidence>
<keyword evidence="8" id="KW-1185">Reference proteome</keyword>
<dbReference type="SUPFAM" id="SSF54373">
    <property type="entry name" value="FAD-linked reductases, C-terminal domain"/>
    <property type="match status" value="1"/>
</dbReference>
<dbReference type="GO" id="GO:0050660">
    <property type="term" value="F:flavin adenine dinucleotide binding"/>
    <property type="evidence" value="ECO:0007669"/>
    <property type="project" value="InterPro"/>
</dbReference>
<keyword evidence="4" id="KW-0285">Flavoprotein</keyword>
<organism evidence="7 8">
    <name type="scientific">Phanerochaete sordida</name>
    <dbReference type="NCBI Taxonomy" id="48140"/>
    <lineage>
        <taxon>Eukaryota</taxon>
        <taxon>Fungi</taxon>
        <taxon>Dikarya</taxon>
        <taxon>Basidiomycota</taxon>
        <taxon>Agaricomycotina</taxon>
        <taxon>Agaricomycetes</taxon>
        <taxon>Polyporales</taxon>
        <taxon>Phanerochaetaceae</taxon>
        <taxon>Phanerochaete</taxon>
    </lineage>
</organism>
<comment type="caution">
    <text evidence="7">The sequence shown here is derived from an EMBL/GenBank/DDBJ whole genome shotgun (WGS) entry which is preliminary data.</text>
</comment>
<accession>A0A9P3FX47</accession>
<protein>
    <submittedName>
        <fullName evidence="7">GMC oxidoreductase</fullName>
    </submittedName>
</protein>
<feature type="active site" description="Proton acceptor" evidence="3">
    <location>
        <position position="565"/>
    </location>
</feature>
<name>A0A9P3FX47_9APHY</name>
<dbReference type="Pfam" id="PF00732">
    <property type="entry name" value="GMC_oxred_N"/>
    <property type="match status" value="1"/>
</dbReference>
<evidence type="ECO:0000256" key="1">
    <source>
        <dbReference type="ARBA" id="ARBA00001974"/>
    </source>
</evidence>
<dbReference type="EMBL" id="BPQB01000001">
    <property type="protein sequence ID" value="GJE84196.1"/>
    <property type="molecule type" value="Genomic_DNA"/>
</dbReference>
<dbReference type="SUPFAM" id="SSF51905">
    <property type="entry name" value="FAD/NAD(P)-binding domain"/>
    <property type="match status" value="1"/>
</dbReference>
<keyword evidence="4" id="KW-0274">FAD</keyword>
<sequence length="588" mass="63686">MWPFSSPAHTTCSVKDVDQRSFDYIIVGGGTGGCVLASRLSEDKDVTVLLIERGPVVDSWYSRVPLLSVDFRDDRSPTYQWKSVVNAAASKVVGPINMISGKALGGTSKVNAFCYTRSVPGEFNSWASQGRKGWSWTDVEPYFRKSETSLSNGEASHRGSSGLWHNQQLSEMYFRNTNEILEAAESLGIPRQKDIHDPAVPPYSCGLLDVTVDETGRRHSTFDAFLPPEVTSRPNLSVCIESIVTRLDIKHDDDGIRVAGVYLESSAADTSSAAVKCYASVSREVIMCAGVIANPQILMLSGLGPKRHLKEMGIAVVKDLPGIGSHLQDHPSIPLIYKVPRNECLHDLEYNPLRALWHTLRYVFTGTGLLLSPCPQLVIFAKSKLLDEQSQTVPTATSADSHAPDNVPDIEITCCPFNMSPGLALPGGDGALTLACMLLKPRSAGSVRLTSLNAHDRPACDLAYLSAPEDYAAARAALKLGLALGRQCRAQGHAMRDALVPASEADADLDAHARTHACSTYHYSSTCRMAPEAERGVVDDVLRVHGVRNLRVADASVFPDVPAAHPQAPVVMVAERCADFVKAARRET</sequence>
<dbReference type="InterPro" id="IPR012132">
    <property type="entry name" value="GMC_OxRdtase"/>
</dbReference>
<feature type="binding site" evidence="4">
    <location>
        <position position="244"/>
    </location>
    <ligand>
        <name>FAD</name>
        <dbReference type="ChEBI" id="CHEBI:57692"/>
    </ligand>
</feature>
<reference evidence="7 8" key="1">
    <citation type="submission" date="2021-08" db="EMBL/GenBank/DDBJ databases">
        <title>Draft Genome Sequence of Phanerochaete sordida strain YK-624.</title>
        <authorList>
            <person name="Mori T."/>
            <person name="Dohra H."/>
            <person name="Suzuki T."/>
            <person name="Kawagishi H."/>
            <person name="Hirai H."/>
        </authorList>
    </citation>
    <scope>NUCLEOTIDE SEQUENCE [LARGE SCALE GENOMIC DNA]</scope>
    <source>
        <strain evidence="7 8">YK-624</strain>
    </source>
</reference>
<feature type="domain" description="Glucose-methanol-choline oxidoreductase N-terminal" evidence="5">
    <location>
        <begin position="22"/>
        <end position="331"/>
    </location>
</feature>
<feature type="binding site" evidence="4">
    <location>
        <position position="374"/>
    </location>
    <ligand>
        <name>substrate</name>
    </ligand>
</feature>
<evidence type="ECO:0000313" key="8">
    <source>
        <dbReference type="Proteomes" id="UP000703269"/>
    </source>
</evidence>
<dbReference type="InterPro" id="IPR007867">
    <property type="entry name" value="GMC_OxRtase_C"/>
</dbReference>
<dbReference type="Pfam" id="PF05199">
    <property type="entry name" value="GMC_oxred_C"/>
    <property type="match status" value="1"/>
</dbReference>
<dbReference type="InterPro" id="IPR000172">
    <property type="entry name" value="GMC_OxRdtase_N"/>
</dbReference>
<feature type="binding site" evidence="4">
    <location>
        <position position="107"/>
    </location>
    <ligand>
        <name>FAD</name>
        <dbReference type="ChEBI" id="CHEBI:57692"/>
    </ligand>
</feature>
<dbReference type="PANTHER" id="PTHR11552">
    <property type="entry name" value="GLUCOSE-METHANOL-CHOLINE GMC OXIDOREDUCTASE"/>
    <property type="match status" value="1"/>
</dbReference>
<evidence type="ECO:0000259" key="5">
    <source>
        <dbReference type="Pfam" id="PF00732"/>
    </source>
</evidence>
<feature type="domain" description="Glucose-methanol-choline oxidoreductase C-terminal" evidence="6">
    <location>
        <begin position="441"/>
        <end position="574"/>
    </location>
</feature>
<dbReference type="PIRSF" id="PIRSF000137">
    <property type="entry name" value="Alcohol_oxidase"/>
    <property type="match status" value="1"/>
</dbReference>
<comment type="similarity">
    <text evidence="2">Belongs to the GMC oxidoreductase family.</text>
</comment>
<dbReference type="PANTHER" id="PTHR11552:SF219">
    <property type="entry name" value="GLUCOSE-METHANOL-CHOLINE OXIDOREDUCTASE N-TERMINAL DOMAIN-CONTAINING PROTEIN"/>
    <property type="match status" value="1"/>
</dbReference>
<feature type="binding site" evidence="4">
    <location>
        <begin position="566"/>
        <end position="567"/>
    </location>
    <ligand>
        <name>FAD</name>
        <dbReference type="ChEBI" id="CHEBI:57692"/>
    </ligand>
</feature>
<feature type="active site" description="Proton donor" evidence="3">
    <location>
        <position position="522"/>
    </location>
</feature>
<evidence type="ECO:0000256" key="3">
    <source>
        <dbReference type="PIRSR" id="PIRSR000137-1"/>
    </source>
</evidence>
<proteinExistence type="inferred from homology"/>
<evidence type="ECO:0000256" key="4">
    <source>
        <dbReference type="PIRSR" id="PIRSR000137-2"/>
    </source>
</evidence>
<dbReference type="InterPro" id="IPR036188">
    <property type="entry name" value="FAD/NAD-bd_sf"/>
</dbReference>
<gene>
    <name evidence="7" type="ORF">PsYK624_002720</name>
</gene>
<dbReference type="Proteomes" id="UP000703269">
    <property type="component" value="Unassembled WGS sequence"/>
</dbReference>
<dbReference type="Gene3D" id="3.50.50.60">
    <property type="entry name" value="FAD/NAD(P)-binding domain"/>
    <property type="match status" value="1"/>
</dbReference>